<keyword evidence="3 6" id="KW-0812">Transmembrane</keyword>
<evidence type="ECO:0000256" key="4">
    <source>
        <dbReference type="ARBA" id="ARBA00022989"/>
    </source>
</evidence>
<dbReference type="OMA" id="QLCYAGF"/>
<evidence type="ECO:0000256" key="2">
    <source>
        <dbReference type="ARBA" id="ARBA00007635"/>
    </source>
</evidence>
<dbReference type="PANTHER" id="PTHR31218">
    <property type="entry name" value="WAT1-RELATED PROTEIN"/>
    <property type="match status" value="1"/>
</dbReference>
<evidence type="ECO:0000256" key="5">
    <source>
        <dbReference type="ARBA" id="ARBA00023136"/>
    </source>
</evidence>
<feature type="transmembrane region" description="Helical" evidence="6">
    <location>
        <begin position="175"/>
        <end position="195"/>
    </location>
</feature>
<dbReference type="InterPro" id="IPR030184">
    <property type="entry name" value="WAT1-related"/>
</dbReference>
<feature type="transmembrane region" description="Helical" evidence="6">
    <location>
        <begin position="138"/>
        <end position="160"/>
    </location>
</feature>
<feature type="transmembrane region" description="Helical" evidence="6">
    <location>
        <begin position="44"/>
        <end position="65"/>
    </location>
</feature>
<dbReference type="Gramene" id="Kaladp0548s0002.1.v1.1">
    <property type="protein sequence ID" value="Kaladp0548s0002.1.v1.1"/>
    <property type="gene ID" value="Kaladp0548s0002.v1.1"/>
</dbReference>
<evidence type="ECO:0000256" key="1">
    <source>
        <dbReference type="ARBA" id="ARBA00004141"/>
    </source>
</evidence>
<keyword evidence="4 6" id="KW-1133">Transmembrane helix</keyword>
<feature type="transmembrane region" description="Helical" evidence="6">
    <location>
        <begin position="271"/>
        <end position="291"/>
    </location>
</feature>
<dbReference type="Proteomes" id="UP000594263">
    <property type="component" value="Unplaced"/>
</dbReference>
<protein>
    <recommendedName>
        <fullName evidence="6">WAT1-related protein</fullName>
    </recommendedName>
</protein>
<evidence type="ECO:0000313" key="9">
    <source>
        <dbReference type="EnsemblPlants" id="Kaladp0548s0002.1.v1.1"/>
    </source>
</evidence>
<feature type="domain" description="EamA" evidence="8">
    <location>
        <begin position="16"/>
        <end position="136"/>
    </location>
</feature>
<feature type="compositionally biased region" description="Basic and acidic residues" evidence="7">
    <location>
        <begin position="325"/>
        <end position="348"/>
    </location>
</feature>
<feature type="transmembrane region" description="Helical" evidence="6">
    <location>
        <begin position="246"/>
        <end position="264"/>
    </location>
</feature>
<accession>A0A7N0VBS2</accession>
<dbReference type="GO" id="GO:0016020">
    <property type="term" value="C:membrane"/>
    <property type="evidence" value="ECO:0007669"/>
    <property type="project" value="UniProtKB-SubCell"/>
</dbReference>
<feature type="domain" description="EamA" evidence="8">
    <location>
        <begin position="177"/>
        <end position="315"/>
    </location>
</feature>
<dbReference type="EnsemblPlants" id="Kaladp0548s0002.1.v1.1">
    <property type="protein sequence ID" value="Kaladp0548s0002.1.v1.1"/>
    <property type="gene ID" value="Kaladp0548s0002.v1.1"/>
</dbReference>
<proteinExistence type="inferred from homology"/>
<keyword evidence="10" id="KW-1185">Reference proteome</keyword>
<organism evidence="9 10">
    <name type="scientific">Kalanchoe fedtschenkoi</name>
    <name type="common">Lavender scallops</name>
    <name type="synonym">South American air plant</name>
    <dbReference type="NCBI Taxonomy" id="63787"/>
    <lineage>
        <taxon>Eukaryota</taxon>
        <taxon>Viridiplantae</taxon>
        <taxon>Streptophyta</taxon>
        <taxon>Embryophyta</taxon>
        <taxon>Tracheophyta</taxon>
        <taxon>Spermatophyta</taxon>
        <taxon>Magnoliopsida</taxon>
        <taxon>eudicotyledons</taxon>
        <taxon>Gunneridae</taxon>
        <taxon>Pentapetalae</taxon>
        <taxon>Saxifragales</taxon>
        <taxon>Crassulaceae</taxon>
        <taxon>Kalanchoe</taxon>
    </lineage>
</organism>
<keyword evidence="5 6" id="KW-0472">Membrane</keyword>
<name>A0A7N0VBS2_KALFE</name>
<comment type="similarity">
    <text evidence="2 6">Belongs to the drug/metabolite transporter (DMT) superfamily. Plant drug/metabolite exporter (P-DME) (TC 2.A.7.4) family.</text>
</comment>
<evidence type="ECO:0000259" key="8">
    <source>
        <dbReference type="Pfam" id="PF00892"/>
    </source>
</evidence>
<sequence>MGKNSVVVVSEKTKLVFVLLALQLCFAGFHIVSRVALNMGISKVVYPVYRNIIALLLITPFAYLLEKKERPPITFSMLAHFFFLALIGITANQGFYLLGLYYASPTFASAMQNSVPAITFLMASALRLEKVNFWRRDGVAKILGTSACVGGATVITLYQGPPLLHHTAVNRVQSSTWGCIYLMAHCLSWAGWMVFQAPVLRKYPAKLTLTSFTLFFGLIQFLLIAAFLEPEVDRWKISSVEELCTILYAGIVASGMVLFLQTWCIHKGGPVFVAVFLPVQTLLVAAMAALILGDQLFLGGIIGAMLIMVGLYSVLWGKSEEKKMGSSEKEDMLTKHLLDAPTNRKESSNYESEIP</sequence>
<dbReference type="InterPro" id="IPR000620">
    <property type="entry name" value="EamA_dom"/>
</dbReference>
<feature type="transmembrane region" description="Helical" evidence="6">
    <location>
        <begin position="297"/>
        <end position="317"/>
    </location>
</feature>
<dbReference type="AlphaFoldDB" id="A0A7N0VBS2"/>
<feature type="transmembrane region" description="Helical" evidence="6">
    <location>
        <begin position="77"/>
        <end position="101"/>
    </location>
</feature>
<comment type="subcellular location">
    <subcellularLocation>
        <location evidence="1 6">Membrane</location>
        <topology evidence="1 6">Multi-pass membrane protein</topology>
    </subcellularLocation>
</comment>
<dbReference type="GO" id="GO:0022857">
    <property type="term" value="F:transmembrane transporter activity"/>
    <property type="evidence" value="ECO:0007669"/>
    <property type="project" value="InterPro"/>
</dbReference>
<evidence type="ECO:0000256" key="6">
    <source>
        <dbReference type="RuleBase" id="RU363077"/>
    </source>
</evidence>
<evidence type="ECO:0000256" key="7">
    <source>
        <dbReference type="SAM" id="MobiDB-lite"/>
    </source>
</evidence>
<feature type="transmembrane region" description="Helical" evidence="6">
    <location>
        <begin position="207"/>
        <end position="226"/>
    </location>
</feature>
<evidence type="ECO:0000256" key="3">
    <source>
        <dbReference type="ARBA" id="ARBA00022692"/>
    </source>
</evidence>
<reference evidence="9" key="1">
    <citation type="submission" date="2021-01" db="UniProtKB">
        <authorList>
            <consortium name="EnsemblPlants"/>
        </authorList>
    </citation>
    <scope>IDENTIFICATION</scope>
</reference>
<feature type="region of interest" description="Disordered" evidence="7">
    <location>
        <begin position="325"/>
        <end position="355"/>
    </location>
</feature>
<evidence type="ECO:0000313" key="10">
    <source>
        <dbReference type="Proteomes" id="UP000594263"/>
    </source>
</evidence>
<dbReference type="Pfam" id="PF00892">
    <property type="entry name" value="EamA"/>
    <property type="match status" value="2"/>
</dbReference>
<dbReference type="SUPFAM" id="SSF103481">
    <property type="entry name" value="Multidrug resistance efflux transporter EmrE"/>
    <property type="match status" value="2"/>
</dbReference>
<dbReference type="InterPro" id="IPR037185">
    <property type="entry name" value="EmrE-like"/>
</dbReference>